<protein>
    <submittedName>
        <fullName evidence="2">Uncharacterized protein</fullName>
    </submittedName>
</protein>
<feature type="compositionally biased region" description="Basic and acidic residues" evidence="1">
    <location>
        <begin position="19"/>
        <end position="47"/>
    </location>
</feature>
<proteinExistence type="predicted"/>
<reference evidence="2 3" key="1">
    <citation type="journal article" date="2022" name="Allergy">
        <title>Genome assembly and annotation of Periplaneta americana reveal a comprehensive cockroach allergen profile.</title>
        <authorList>
            <person name="Wang L."/>
            <person name="Xiong Q."/>
            <person name="Saelim N."/>
            <person name="Wang L."/>
            <person name="Nong W."/>
            <person name="Wan A.T."/>
            <person name="Shi M."/>
            <person name="Liu X."/>
            <person name="Cao Q."/>
            <person name="Hui J.H.L."/>
            <person name="Sookrung N."/>
            <person name="Leung T.F."/>
            <person name="Tungtrongchitr A."/>
            <person name="Tsui S.K.W."/>
        </authorList>
    </citation>
    <scope>NUCLEOTIDE SEQUENCE [LARGE SCALE GENOMIC DNA]</scope>
    <source>
        <strain evidence="2">PWHHKU_190912</strain>
    </source>
</reference>
<evidence type="ECO:0000256" key="1">
    <source>
        <dbReference type="SAM" id="MobiDB-lite"/>
    </source>
</evidence>
<dbReference type="Proteomes" id="UP001148838">
    <property type="component" value="Unassembled WGS sequence"/>
</dbReference>
<dbReference type="EMBL" id="JAJSOF020000001">
    <property type="protein sequence ID" value="KAJ4451794.1"/>
    <property type="molecule type" value="Genomic_DNA"/>
</dbReference>
<evidence type="ECO:0000313" key="2">
    <source>
        <dbReference type="EMBL" id="KAJ4451794.1"/>
    </source>
</evidence>
<accession>A0ABQ8TYI1</accession>
<gene>
    <name evidence="2" type="ORF">ANN_03266</name>
</gene>
<organism evidence="2 3">
    <name type="scientific">Periplaneta americana</name>
    <name type="common">American cockroach</name>
    <name type="synonym">Blatta americana</name>
    <dbReference type="NCBI Taxonomy" id="6978"/>
    <lineage>
        <taxon>Eukaryota</taxon>
        <taxon>Metazoa</taxon>
        <taxon>Ecdysozoa</taxon>
        <taxon>Arthropoda</taxon>
        <taxon>Hexapoda</taxon>
        <taxon>Insecta</taxon>
        <taxon>Pterygota</taxon>
        <taxon>Neoptera</taxon>
        <taxon>Polyneoptera</taxon>
        <taxon>Dictyoptera</taxon>
        <taxon>Blattodea</taxon>
        <taxon>Blattoidea</taxon>
        <taxon>Blattidae</taxon>
        <taxon>Blattinae</taxon>
        <taxon>Periplaneta</taxon>
    </lineage>
</organism>
<sequence>MTEQKERIVETTHHIIAEKEEFPPLTREGHERTTTEIENDAQDKMQISDEESWTEARPRRRQQQPRSSGTLTGTGTEDNILKAAERKAWLFVGRLRQESTPESVKNFLSRKGIAEEIICEELPTRGSTKAFKVGIPFNTLETVNKDEFWPAGINVRRFRFFRRRGGARLD</sequence>
<evidence type="ECO:0000313" key="3">
    <source>
        <dbReference type="Proteomes" id="UP001148838"/>
    </source>
</evidence>
<feature type="region of interest" description="Disordered" evidence="1">
    <location>
        <begin position="19"/>
        <end position="79"/>
    </location>
</feature>
<comment type="caution">
    <text evidence="2">The sequence shown here is derived from an EMBL/GenBank/DDBJ whole genome shotgun (WGS) entry which is preliminary data.</text>
</comment>
<feature type="compositionally biased region" description="Polar residues" evidence="1">
    <location>
        <begin position="67"/>
        <end position="77"/>
    </location>
</feature>
<name>A0ABQ8TYI1_PERAM</name>
<keyword evidence="3" id="KW-1185">Reference proteome</keyword>